<dbReference type="PANTHER" id="PTHR15736">
    <property type="entry name" value="PROTEIN FAM131B-RELATED"/>
    <property type="match status" value="1"/>
</dbReference>
<feature type="region of interest" description="Disordered" evidence="2">
    <location>
        <begin position="285"/>
        <end position="367"/>
    </location>
</feature>
<evidence type="ECO:0000256" key="1">
    <source>
        <dbReference type="ARBA" id="ARBA00010635"/>
    </source>
</evidence>
<comment type="caution">
    <text evidence="3">The sequence shown here is derived from an EMBL/GenBank/DDBJ whole genome shotgun (WGS) entry which is preliminary data.</text>
</comment>
<evidence type="ECO:0000313" key="3">
    <source>
        <dbReference type="EMBL" id="KYO24597.1"/>
    </source>
</evidence>
<feature type="compositionally biased region" description="Polar residues" evidence="2">
    <location>
        <begin position="330"/>
        <end position="339"/>
    </location>
</feature>
<dbReference type="STRING" id="8496.A0A151MJA5"/>
<sequence length="367" mass="39415">MPSASSLCAARWGKLHGCLQTSGSKQEEEKKPPVMGSCMSKEFFTSAHKEYSVASKPSQPESSPAAPHGSQQGPPAAAEKAVSKEMVTCLDLDCGPRRGWELVPQPIGKEENQMDFCWDPLQKCFKTSHGILSNSKSGSSTYNVTALATSSLVGLVQTIKDHITKPTAMARGRVAHLIEWKGWSAPQSGWEPSLPDEDQYSYLTDELKEARFAAGVAEQFAITEATLSAWSSLDDDEINYGGSSQDVIQLPDLEGIYLQEKMLPSPQAISSPQLEGILPAFCPSTCTSPPPRGHPTADGWNSSLPSLGALPCGSPHARSSQLGSVEKEPASSTGEQESASSTLQQRLTSSLRYVDSSSLSEDEVFYN</sequence>
<proteinExistence type="inferred from homology"/>
<dbReference type="Pfam" id="PF15010">
    <property type="entry name" value="FAM131"/>
    <property type="match status" value="1"/>
</dbReference>
<feature type="compositionally biased region" description="Low complexity" evidence="2">
    <location>
        <begin position="340"/>
        <end position="359"/>
    </location>
</feature>
<comment type="similarity">
    <text evidence="1">Belongs to the FAM131 family.</text>
</comment>
<reference evidence="3 4" key="1">
    <citation type="journal article" date="2012" name="Genome Biol.">
        <title>Sequencing three crocodilian genomes to illuminate the evolution of archosaurs and amniotes.</title>
        <authorList>
            <person name="St John J.A."/>
            <person name="Braun E.L."/>
            <person name="Isberg S.R."/>
            <person name="Miles L.G."/>
            <person name="Chong A.Y."/>
            <person name="Gongora J."/>
            <person name="Dalzell P."/>
            <person name="Moran C."/>
            <person name="Bed'hom B."/>
            <person name="Abzhanov A."/>
            <person name="Burgess S.C."/>
            <person name="Cooksey A.M."/>
            <person name="Castoe T.A."/>
            <person name="Crawford N.G."/>
            <person name="Densmore L.D."/>
            <person name="Drew J.C."/>
            <person name="Edwards S.V."/>
            <person name="Faircloth B.C."/>
            <person name="Fujita M.K."/>
            <person name="Greenwold M.J."/>
            <person name="Hoffmann F.G."/>
            <person name="Howard J.M."/>
            <person name="Iguchi T."/>
            <person name="Janes D.E."/>
            <person name="Khan S.Y."/>
            <person name="Kohno S."/>
            <person name="de Koning A.J."/>
            <person name="Lance S.L."/>
            <person name="McCarthy F.M."/>
            <person name="McCormack J.E."/>
            <person name="Merchant M.E."/>
            <person name="Peterson D.G."/>
            <person name="Pollock D.D."/>
            <person name="Pourmand N."/>
            <person name="Raney B.J."/>
            <person name="Roessler K.A."/>
            <person name="Sanford J.R."/>
            <person name="Sawyer R.H."/>
            <person name="Schmidt C.J."/>
            <person name="Triplett E.W."/>
            <person name="Tuberville T.D."/>
            <person name="Venegas-Anaya M."/>
            <person name="Howard J.T."/>
            <person name="Jarvis E.D."/>
            <person name="Guillette L.J.Jr."/>
            <person name="Glenn T.C."/>
            <person name="Green R.E."/>
            <person name="Ray D.A."/>
        </authorList>
    </citation>
    <scope>NUCLEOTIDE SEQUENCE [LARGE SCALE GENOMIC DNA]</scope>
    <source>
        <strain evidence="3">KSC_2009_1</strain>
    </source>
</reference>
<accession>A0A151MJA5</accession>
<evidence type="ECO:0000313" key="4">
    <source>
        <dbReference type="Proteomes" id="UP000050525"/>
    </source>
</evidence>
<gene>
    <name evidence="3" type="primary">FAM131C</name>
    <name evidence="3" type="ORF">Y1Q_0023276</name>
</gene>
<dbReference type="AlphaFoldDB" id="A0A151MJA5"/>
<dbReference type="InterPro" id="IPR026782">
    <property type="entry name" value="FAM131"/>
</dbReference>
<dbReference type="EMBL" id="AKHW03006061">
    <property type="protein sequence ID" value="KYO24597.1"/>
    <property type="molecule type" value="Genomic_DNA"/>
</dbReference>
<keyword evidence="4" id="KW-1185">Reference proteome</keyword>
<dbReference type="PANTHER" id="PTHR15736:SF2">
    <property type="entry name" value="PROTEIN FAM131C"/>
    <property type="match status" value="1"/>
</dbReference>
<evidence type="ECO:0000256" key="2">
    <source>
        <dbReference type="SAM" id="MobiDB-lite"/>
    </source>
</evidence>
<feature type="region of interest" description="Disordered" evidence="2">
    <location>
        <begin position="49"/>
        <end position="80"/>
    </location>
</feature>
<name>A0A151MJA5_ALLMI</name>
<protein>
    <submittedName>
        <fullName evidence="3">Protein FAM131C isoform B</fullName>
    </submittedName>
</protein>
<dbReference type="Proteomes" id="UP000050525">
    <property type="component" value="Unassembled WGS sequence"/>
</dbReference>
<organism evidence="3 4">
    <name type="scientific">Alligator mississippiensis</name>
    <name type="common">American alligator</name>
    <dbReference type="NCBI Taxonomy" id="8496"/>
    <lineage>
        <taxon>Eukaryota</taxon>
        <taxon>Metazoa</taxon>
        <taxon>Chordata</taxon>
        <taxon>Craniata</taxon>
        <taxon>Vertebrata</taxon>
        <taxon>Euteleostomi</taxon>
        <taxon>Archelosauria</taxon>
        <taxon>Archosauria</taxon>
        <taxon>Crocodylia</taxon>
        <taxon>Alligatoridae</taxon>
        <taxon>Alligatorinae</taxon>
        <taxon>Alligator</taxon>
    </lineage>
</organism>